<dbReference type="AlphaFoldDB" id="A0A549T6T1"/>
<dbReference type="Proteomes" id="UP000316781">
    <property type="component" value="Unassembled WGS sequence"/>
</dbReference>
<organism evidence="1 2">
    <name type="scientific">Methylosinus sporium</name>
    <dbReference type="NCBI Taxonomy" id="428"/>
    <lineage>
        <taxon>Bacteria</taxon>
        <taxon>Pseudomonadati</taxon>
        <taxon>Pseudomonadota</taxon>
        <taxon>Alphaproteobacteria</taxon>
        <taxon>Hyphomicrobiales</taxon>
        <taxon>Methylocystaceae</taxon>
        <taxon>Methylosinus</taxon>
    </lineage>
</organism>
<name>A0A549T6T1_METSR</name>
<accession>A0A549T6T1</accession>
<sequence>MATVKSTSKKSSGFVLGRGRFEKISAVEGITKSAESRRMFEEFDRKGLTPEQRRKAIFEKYAKKA</sequence>
<proteinExistence type="predicted"/>
<evidence type="ECO:0000313" key="1">
    <source>
        <dbReference type="EMBL" id="TRL37588.1"/>
    </source>
</evidence>
<reference evidence="1 2" key="1">
    <citation type="submission" date="2019-07" db="EMBL/GenBank/DDBJ databases">
        <title>Ln-dependent methylotrophs.</title>
        <authorList>
            <person name="Tani A."/>
        </authorList>
    </citation>
    <scope>NUCLEOTIDE SEQUENCE [LARGE SCALE GENOMIC DNA]</scope>
    <source>
        <strain evidence="1 2">SM89A</strain>
    </source>
</reference>
<dbReference type="RefSeq" id="WP_142861632.1">
    <property type="nucleotide sequence ID" value="NZ_VJMF01000010.1"/>
</dbReference>
<comment type="caution">
    <text evidence="1">The sequence shown here is derived from an EMBL/GenBank/DDBJ whole genome shotgun (WGS) entry which is preliminary data.</text>
</comment>
<gene>
    <name evidence="1" type="ORF">FM996_02170</name>
</gene>
<dbReference type="EMBL" id="VJMF01000010">
    <property type="protein sequence ID" value="TRL37588.1"/>
    <property type="molecule type" value="Genomic_DNA"/>
</dbReference>
<protein>
    <submittedName>
        <fullName evidence="1">Uncharacterized protein</fullName>
    </submittedName>
</protein>
<evidence type="ECO:0000313" key="2">
    <source>
        <dbReference type="Proteomes" id="UP000316781"/>
    </source>
</evidence>